<gene>
    <name evidence="1" type="ORF">RF11_03008</name>
</gene>
<comment type="caution">
    <text evidence="1">The sequence shown here is derived from an EMBL/GenBank/DDBJ whole genome shotgun (WGS) entry which is preliminary data.</text>
</comment>
<protein>
    <submittedName>
        <fullName evidence="1">Uncharacterized protein</fullName>
    </submittedName>
</protein>
<reference evidence="1 2" key="1">
    <citation type="journal article" date="2014" name="Genome Biol. Evol.">
        <title>The genome of the myxosporean Thelohanellus kitauei shows adaptations to nutrient acquisition within its fish host.</title>
        <authorList>
            <person name="Yang Y."/>
            <person name="Xiong J."/>
            <person name="Zhou Z."/>
            <person name="Huo F."/>
            <person name="Miao W."/>
            <person name="Ran C."/>
            <person name="Liu Y."/>
            <person name="Zhang J."/>
            <person name="Feng J."/>
            <person name="Wang M."/>
            <person name="Wang M."/>
            <person name="Wang L."/>
            <person name="Yao B."/>
        </authorList>
    </citation>
    <scope>NUCLEOTIDE SEQUENCE [LARGE SCALE GENOMIC DNA]</scope>
    <source>
        <strain evidence="1">Wuqing</strain>
    </source>
</reference>
<evidence type="ECO:0000313" key="2">
    <source>
        <dbReference type="Proteomes" id="UP000031668"/>
    </source>
</evidence>
<name>A0A0C2N2P2_THEKT</name>
<organism evidence="1 2">
    <name type="scientific">Thelohanellus kitauei</name>
    <name type="common">Myxosporean</name>
    <dbReference type="NCBI Taxonomy" id="669202"/>
    <lineage>
        <taxon>Eukaryota</taxon>
        <taxon>Metazoa</taxon>
        <taxon>Cnidaria</taxon>
        <taxon>Myxozoa</taxon>
        <taxon>Myxosporea</taxon>
        <taxon>Bivalvulida</taxon>
        <taxon>Platysporina</taxon>
        <taxon>Myxobolidae</taxon>
        <taxon>Thelohanellus</taxon>
    </lineage>
</organism>
<dbReference type="EMBL" id="JWZT01002953">
    <property type="protein sequence ID" value="KII68127.1"/>
    <property type="molecule type" value="Genomic_DNA"/>
</dbReference>
<sequence>MRECLRTVFQVIPFQPHFNNAISIIRQNPGYFSRIESQLFFITGMITETSVLSDFHEVLEIILNFPHDAPSFFIETCCDVLRDFIYHSYGRKNSDDKPTVDYDSIYRWLACVPEEAIVNLGFDVDFDCMEIDQVIKGFEVRTYPNSLSTILLLSVLKFHRLSISVTSWRRLFRTV</sequence>
<proteinExistence type="predicted"/>
<keyword evidence="2" id="KW-1185">Reference proteome</keyword>
<accession>A0A0C2N2P2</accession>
<evidence type="ECO:0000313" key="1">
    <source>
        <dbReference type="EMBL" id="KII68127.1"/>
    </source>
</evidence>
<dbReference type="Proteomes" id="UP000031668">
    <property type="component" value="Unassembled WGS sequence"/>
</dbReference>
<dbReference type="AlphaFoldDB" id="A0A0C2N2P2"/>